<dbReference type="Proteomes" id="UP001187531">
    <property type="component" value="Unassembled WGS sequence"/>
</dbReference>
<evidence type="ECO:0008006" key="3">
    <source>
        <dbReference type="Google" id="ProtNLM"/>
    </source>
</evidence>
<gene>
    <name evidence="1" type="ORF">QYM36_008733</name>
</gene>
<evidence type="ECO:0000313" key="1">
    <source>
        <dbReference type="EMBL" id="KAK2714269.1"/>
    </source>
</evidence>
<name>A0AA88L634_ARTSF</name>
<dbReference type="AlphaFoldDB" id="A0AA88L634"/>
<comment type="caution">
    <text evidence="1">The sequence shown here is derived from an EMBL/GenBank/DDBJ whole genome shotgun (WGS) entry which is preliminary data.</text>
</comment>
<dbReference type="EMBL" id="JAVRJZ010000013">
    <property type="protein sequence ID" value="KAK2714269.1"/>
    <property type="molecule type" value="Genomic_DNA"/>
</dbReference>
<evidence type="ECO:0000313" key="2">
    <source>
        <dbReference type="Proteomes" id="UP001187531"/>
    </source>
</evidence>
<keyword evidence="2" id="KW-1185">Reference proteome</keyword>
<proteinExistence type="predicted"/>
<reference evidence="1" key="1">
    <citation type="submission" date="2023-07" db="EMBL/GenBank/DDBJ databases">
        <title>Chromosome-level genome assembly of Artemia franciscana.</title>
        <authorList>
            <person name="Jo E."/>
        </authorList>
    </citation>
    <scope>NUCLEOTIDE SEQUENCE</scope>
    <source>
        <tissue evidence="1">Whole body</tissue>
    </source>
</reference>
<sequence length="81" mass="9018">MGLPGKYCHLFKPLYNGSKSSVQVTGRRSPVMEIDIGVRQGCVVALELLNMVIDSVMDQTTNRLQFGLKYGDAVLFDYDFA</sequence>
<accession>A0AA88L634</accession>
<organism evidence="1 2">
    <name type="scientific">Artemia franciscana</name>
    <name type="common">Brine shrimp</name>
    <name type="synonym">Artemia sanfranciscana</name>
    <dbReference type="NCBI Taxonomy" id="6661"/>
    <lineage>
        <taxon>Eukaryota</taxon>
        <taxon>Metazoa</taxon>
        <taxon>Ecdysozoa</taxon>
        <taxon>Arthropoda</taxon>
        <taxon>Crustacea</taxon>
        <taxon>Branchiopoda</taxon>
        <taxon>Anostraca</taxon>
        <taxon>Artemiidae</taxon>
        <taxon>Artemia</taxon>
    </lineage>
</organism>
<protein>
    <recommendedName>
        <fullName evidence="3">Reverse transcriptase</fullName>
    </recommendedName>
</protein>